<proteinExistence type="predicted"/>
<dbReference type="PANTHER" id="PTHR33121">
    <property type="entry name" value="CYCLIC DI-GMP PHOSPHODIESTERASE PDEF"/>
    <property type="match status" value="1"/>
</dbReference>
<organism evidence="2 3">
    <name type="scientific">Maricaulis salignorans</name>
    <dbReference type="NCBI Taxonomy" id="144026"/>
    <lineage>
        <taxon>Bacteria</taxon>
        <taxon>Pseudomonadati</taxon>
        <taxon>Pseudomonadota</taxon>
        <taxon>Alphaproteobacteria</taxon>
        <taxon>Maricaulales</taxon>
        <taxon>Maricaulaceae</taxon>
        <taxon>Maricaulis</taxon>
    </lineage>
</organism>
<dbReference type="InterPro" id="IPR035919">
    <property type="entry name" value="EAL_sf"/>
</dbReference>
<evidence type="ECO:0000313" key="3">
    <source>
        <dbReference type="Proteomes" id="UP000199759"/>
    </source>
</evidence>
<dbReference type="AlphaFoldDB" id="A0A1G9RJP8"/>
<feature type="domain" description="EAL" evidence="1">
    <location>
        <begin position="114"/>
        <end position="370"/>
    </location>
</feature>
<gene>
    <name evidence="2" type="ORF">SAMN04488568_10725</name>
</gene>
<evidence type="ECO:0000259" key="1">
    <source>
        <dbReference type="PROSITE" id="PS50883"/>
    </source>
</evidence>
<name>A0A1G9RJP8_9PROT</name>
<dbReference type="PROSITE" id="PS50883">
    <property type="entry name" value="EAL"/>
    <property type="match status" value="1"/>
</dbReference>
<keyword evidence="3" id="KW-1185">Reference proteome</keyword>
<dbReference type="EMBL" id="FNHG01000007">
    <property type="protein sequence ID" value="SDM22655.1"/>
    <property type="molecule type" value="Genomic_DNA"/>
</dbReference>
<dbReference type="GO" id="GO:0071111">
    <property type="term" value="F:cyclic-guanylate-specific phosphodiesterase activity"/>
    <property type="evidence" value="ECO:0007669"/>
    <property type="project" value="InterPro"/>
</dbReference>
<dbReference type="SUPFAM" id="SSF141868">
    <property type="entry name" value="EAL domain-like"/>
    <property type="match status" value="1"/>
</dbReference>
<dbReference type="PANTHER" id="PTHR33121:SF79">
    <property type="entry name" value="CYCLIC DI-GMP PHOSPHODIESTERASE PDED-RELATED"/>
    <property type="match status" value="1"/>
</dbReference>
<reference evidence="2 3" key="1">
    <citation type="submission" date="2016-10" db="EMBL/GenBank/DDBJ databases">
        <authorList>
            <person name="de Groot N.N."/>
        </authorList>
    </citation>
    <scope>NUCLEOTIDE SEQUENCE [LARGE SCALE GENOMIC DNA]</scope>
    <source>
        <strain evidence="2 3">DSM 16077</strain>
    </source>
</reference>
<evidence type="ECO:0000313" key="2">
    <source>
        <dbReference type="EMBL" id="SDM22655.1"/>
    </source>
</evidence>
<dbReference type="SMART" id="SM00052">
    <property type="entry name" value="EAL"/>
    <property type="match status" value="1"/>
</dbReference>
<dbReference type="Gene3D" id="3.20.20.450">
    <property type="entry name" value="EAL domain"/>
    <property type="match status" value="1"/>
</dbReference>
<accession>A0A1G9RJP8</accession>
<dbReference type="Pfam" id="PF00563">
    <property type="entry name" value="EAL"/>
    <property type="match status" value="1"/>
</dbReference>
<dbReference type="CDD" id="cd01948">
    <property type="entry name" value="EAL"/>
    <property type="match status" value="1"/>
</dbReference>
<dbReference type="RefSeq" id="WP_091769134.1">
    <property type="nucleotide sequence ID" value="NZ_FNHG01000007.1"/>
</dbReference>
<dbReference type="OrthoDB" id="7279500at2"/>
<dbReference type="Proteomes" id="UP000199759">
    <property type="component" value="Unassembled WGS sequence"/>
</dbReference>
<dbReference type="InterPro" id="IPR050706">
    <property type="entry name" value="Cyclic-di-GMP_PDE-like"/>
</dbReference>
<dbReference type="InterPro" id="IPR001633">
    <property type="entry name" value="EAL_dom"/>
</dbReference>
<sequence>MTSVDFESGARAAGAVAFAIELDRGGQIRFTGALEAFGLQRATFDWSGFCDRLGPADHARLDAALGGDRLDLRIRLIGETGSVAYVRLLGRRVTEQRFEGLMTPAGLSGEGALRIREEHALANAVAAGEVIAWYQPIIALATGRLAGFEALARWERPGVGVLAPQDFLAMADDLDLLDRISTEVRASAIADLSLWRTVCEGGSELFVAANATVSELVSPSFPDALLEAVRQAQLPAGAFKLEIAETEIMRDPDLAAGVMARLSAGGIALALDDFGTGYSSLARLEMLPFDVVKIDRYFVRAMAANESAGTVVQSVIQLARHFGMKIVAEGIESAESGDGLRAMGCDFGQGYRYAGALAPDQALLAVRHGLEGRFLPPA</sequence>
<protein>
    <submittedName>
        <fullName evidence="2">EAL domain, c-di-GMP-specific phosphodiesterase class I (Or its enzymatically inactive variant)</fullName>
    </submittedName>
</protein>
<dbReference type="STRING" id="144026.SAMN04488568_10725"/>